<evidence type="ECO:0000256" key="2">
    <source>
        <dbReference type="SAM" id="MobiDB-lite"/>
    </source>
</evidence>
<proteinExistence type="predicted"/>
<evidence type="ECO:0000256" key="1">
    <source>
        <dbReference type="ARBA" id="ARBA00004170"/>
    </source>
</evidence>
<protein>
    <submittedName>
        <fullName evidence="4">Protein SODIUM POTASSIUM ROOT DEFECTIVE 2-like</fullName>
    </submittedName>
</protein>
<dbReference type="PROSITE" id="PS50846">
    <property type="entry name" value="HMA_2"/>
    <property type="match status" value="1"/>
</dbReference>
<dbReference type="Proteomes" id="UP001567538">
    <property type="component" value="Unassembled WGS sequence"/>
</dbReference>
<dbReference type="Gene3D" id="3.30.70.100">
    <property type="match status" value="1"/>
</dbReference>
<feature type="compositionally biased region" description="Basic residues" evidence="2">
    <location>
        <begin position="35"/>
        <end position="44"/>
    </location>
</feature>
<evidence type="ECO:0000313" key="5">
    <source>
        <dbReference type="Proteomes" id="UP001567538"/>
    </source>
</evidence>
<feature type="compositionally biased region" description="Polar residues" evidence="2">
    <location>
        <begin position="45"/>
        <end position="54"/>
    </location>
</feature>
<organism evidence="4 5">
    <name type="scientific">Salvia divinorum</name>
    <name type="common">Maria pastora</name>
    <name type="synonym">Diviner's sage</name>
    <dbReference type="NCBI Taxonomy" id="28513"/>
    <lineage>
        <taxon>Eukaryota</taxon>
        <taxon>Viridiplantae</taxon>
        <taxon>Streptophyta</taxon>
        <taxon>Embryophyta</taxon>
        <taxon>Tracheophyta</taxon>
        <taxon>Spermatophyta</taxon>
        <taxon>Magnoliopsida</taxon>
        <taxon>eudicotyledons</taxon>
        <taxon>Gunneridae</taxon>
        <taxon>Pentapetalae</taxon>
        <taxon>asterids</taxon>
        <taxon>lamiids</taxon>
        <taxon>Lamiales</taxon>
        <taxon>Lamiaceae</taxon>
        <taxon>Nepetoideae</taxon>
        <taxon>Mentheae</taxon>
        <taxon>Salviinae</taxon>
        <taxon>Salvia</taxon>
        <taxon>Salvia subgen. Calosphace</taxon>
    </lineage>
</organism>
<sequence>MKGLICQSTAVCLSHEQRSVAAPERMNKYVRLGEHRHRHRHRHATTFSSSKNTKQSPISHHLFQVLLLLKFLSYNNIQVVVMRVSIHCQGCAAKLSKHISKMQGVTSFNIDLESKMVTVAGHVSPSGVLESVSKVKKAEFWYV</sequence>
<dbReference type="InterPro" id="IPR044526">
    <property type="entry name" value="NAKR1-3"/>
</dbReference>
<comment type="subcellular location">
    <subcellularLocation>
        <location evidence="1">Membrane</location>
        <topology evidence="1">Peripheral membrane protein</topology>
    </subcellularLocation>
</comment>
<accession>A0ABD1I7K2</accession>
<dbReference type="PANTHER" id="PTHR46119">
    <property type="entry name" value="OS08G0405700 PROTEIN"/>
    <property type="match status" value="1"/>
</dbReference>
<keyword evidence="5" id="KW-1185">Reference proteome</keyword>
<comment type="caution">
    <text evidence="4">The sequence shown here is derived from an EMBL/GenBank/DDBJ whole genome shotgun (WGS) entry which is preliminary data.</text>
</comment>
<dbReference type="InterPro" id="IPR036163">
    <property type="entry name" value="HMA_dom_sf"/>
</dbReference>
<dbReference type="GO" id="GO:0016020">
    <property type="term" value="C:membrane"/>
    <property type="evidence" value="ECO:0007669"/>
    <property type="project" value="UniProtKB-SubCell"/>
</dbReference>
<feature type="domain" description="HMA" evidence="3">
    <location>
        <begin position="77"/>
        <end position="143"/>
    </location>
</feature>
<name>A0ABD1I7K2_SALDI</name>
<reference evidence="4 5" key="1">
    <citation type="submission" date="2024-06" db="EMBL/GenBank/DDBJ databases">
        <title>A chromosome level genome sequence of Diviner's sage (Salvia divinorum).</title>
        <authorList>
            <person name="Ford S.A."/>
            <person name="Ro D.-K."/>
            <person name="Ness R.W."/>
            <person name="Phillips M.A."/>
        </authorList>
    </citation>
    <scope>NUCLEOTIDE SEQUENCE [LARGE SCALE GENOMIC DNA]</scope>
    <source>
        <strain evidence="4">SAF-2024a</strain>
        <tissue evidence="4">Leaf</tissue>
    </source>
</reference>
<dbReference type="InterPro" id="IPR006121">
    <property type="entry name" value="HMA_dom"/>
</dbReference>
<evidence type="ECO:0000313" key="4">
    <source>
        <dbReference type="EMBL" id="KAL1564666.1"/>
    </source>
</evidence>
<dbReference type="CDD" id="cd00371">
    <property type="entry name" value="HMA"/>
    <property type="match status" value="1"/>
</dbReference>
<evidence type="ECO:0000259" key="3">
    <source>
        <dbReference type="PROSITE" id="PS50846"/>
    </source>
</evidence>
<dbReference type="AlphaFoldDB" id="A0ABD1I7K2"/>
<dbReference type="Pfam" id="PF00403">
    <property type="entry name" value="HMA"/>
    <property type="match status" value="1"/>
</dbReference>
<gene>
    <name evidence="4" type="ORF">AAHA92_06977</name>
</gene>
<feature type="region of interest" description="Disordered" evidence="2">
    <location>
        <begin position="35"/>
        <end position="54"/>
    </location>
</feature>
<dbReference type="PANTHER" id="PTHR46119:SF8">
    <property type="entry name" value="OS08G0405700 PROTEIN"/>
    <property type="match status" value="1"/>
</dbReference>
<dbReference type="GO" id="GO:0009626">
    <property type="term" value="P:plant-type hypersensitive response"/>
    <property type="evidence" value="ECO:0007669"/>
    <property type="project" value="UniProtKB-KW"/>
</dbReference>
<dbReference type="SUPFAM" id="SSF55008">
    <property type="entry name" value="HMA, heavy metal-associated domain"/>
    <property type="match status" value="1"/>
</dbReference>
<dbReference type="EMBL" id="JBEAFC010000003">
    <property type="protein sequence ID" value="KAL1564666.1"/>
    <property type="molecule type" value="Genomic_DNA"/>
</dbReference>